<dbReference type="EMBL" id="JAEPRE010000008">
    <property type="protein sequence ID" value="KAG2237244.1"/>
    <property type="molecule type" value="Genomic_DNA"/>
</dbReference>
<accession>A0A8H7SX93</accession>
<dbReference type="AlphaFoldDB" id="A0A8H7SX93"/>
<evidence type="ECO:0000256" key="1">
    <source>
        <dbReference type="ARBA" id="ARBA00004496"/>
    </source>
</evidence>
<evidence type="ECO:0008006" key="8">
    <source>
        <dbReference type="Google" id="ProtNLM"/>
    </source>
</evidence>
<organism evidence="6 7">
    <name type="scientific">Thamnidium elegans</name>
    <dbReference type="NCBI Taxonomy" id="101142"/>
    <lineage>
        <taxon>Eukaryota</taxon>
        <taxon>Fungi</taxon>
        <taxon>Fungi incertae sedis</taxon>
        <taxon>Mucoromycota</taxon>
        <taxon>Mucoromycotina</taxon>
        <taxon>Mucoromycetes</taxon>
        <taxon>Mucorales</taxon>
        <taxon>Mucorineae</taxon>
        <taxon>Mucoraceae</taxon>
        <taxon>Thamnidium</taxon>
    </lineage>
</organism>
<evidence type="ECO:0000313" key="7">
    <source>
        <dbReference type="Proteomes" id="UP000613177"/>
    </source>
</evidence>
<dbReference type="InterPro" id="IPR013931">
    <property type="entry name" value="Svf1-like_N"/>
</dbReference>
<comment type="subcellular location">
    <subcellularLocation>
        <location evidence="1">Cytoplasm</location>
    </subcellularLocation>
</comment>
<name>A0A8H7SX93_9FUNG</name>
<gene>
    <name evidence="6" type="ORF">INT48_006648</name>
</gene>
<reference evidence="6" key="1">
    <citation type="submission" date="2021-01" db="EMBL/GenBank/DDBJ databases">
        <title>Metabolic potential, ecology and presence of endohyphal bacteria is reflected in genomic diversity of Mucoromycotina.</title>
        <authorList>
            <person name="Muszewska A."/>
            <person name="Okrasinska A."/>
            <person name="Steczkiewicz K."/>
            <person name="Drgas O."/>
            <person name="Orlowska M."/>
            <person name="Perlinska-Lenart U."/>
            <person name="Aleksandrzak-Piekarczyk T."/>
            <person name="Szatraj K."/>
            <person name="Zielenkiewicz U."/>
            <person name="Pilsyk S."/>
            <person name="Malc E."/>
            <person name="Mieczkowski P."/>
            <person name="Kruszewska J.S."/>
            <person name="Biernat P."/>
            <person name="Pawlowska J."/>
        </authorList>
    </citation>
    <scope>NUCLEOTIDE SEQUENCE</scope>
    <source>
        <strain evidence="6">WA0000018081</strain>
    </source>
</reference>
<keyword evidence="3" id="KW-0963">Cytoplasm</keyword>
<proteinExistence type="inferred from homology"/>
<dbReference type="PANTHER" id="PTHR47107">
    <property type="entry name" value="SVF1-LIKE PROTEIN YDR222W-RELATED"/>
    <property type="match status" value="1"/>
</dbReference>
<evidence type="ECO:0000256" key="2">
    <source>
        <dbReference type="ARBA" id="ARBA00009069"/>
    </source>
</evidence>
<dbReference type="GO" id="GO:0006979">
    <property type="term" value="P:response to oxidative stress"/>
    <property type="evidence" value="ECO:0007669"/>
    <property type="project" value="InterPro"/>
</dbReference>
<evidence type="ECO:0000259" key="4">
    <source>
        <dbReference type="Pfam" id="PF08622"/>
    </source>
</evidence>
<protein>
    <recommendedName>
        <fullName evidence="8">Survival factor 1</fullName>
    </recommendedName>
</protein>
<evidence type="ECO:0000256" key="3">
    <source>
        <dbReference type="ARBA" id="ARBA00022490"/>
    </source>
</evidence>
<sequence length="388" mass="44131">MDFSKYIYIFYIVSQLSSTVSNVTGLGTTVDSIQTVAETVTDGQYYTPLDQHDLDWTLASGSSTENQVFYITTKTGAFGFVQLIHSNIGIWNPTISFTCRFYEPSSNTSVFKNINMSKFELSEDKRSVKTDFFNIQLDEDQRVYKINITHPEIVVSLDFTRVDRGFKVGEGKTYLGGNKASAAGFVSHKFWPRCEAKGTFIVNQQIHEVEGDGIFIHAIQGMQPQLIASNWNFVNFHSKEASITMMQFQTTKQYGSVNINQGSLVLNDKLVCVSVENEVELLNRKKDEDTDYDIPEKIKLTWKGKTLKEDGEPKDVSIVMLVEPKNLIDKIDVLAEIPYFLRKIVQSLIVKPYIYQWLDKSTAEITIGDEKTIVEGYCFQELVFVSEF</sequence>
<feature type="domain" description="Svf1-like C-terminal" evidence="5">
    <location>
        <begin position="222"/>
        <end position="386"/>
    </location>
</feature>
<feature type="domain" description="Svf1-like N-terminal" evidence="4">
    <location>
        <begin position="64"/>
        <end position="220"/>
    </location>
</feature>
<keyword evidence="7" id="KW-1185">Reference proteome</keyword>
<dbReference type="Pfam" id="PF08622">
    <property type="entry name" value="Svf1"/>
    <property type="match status" value="1"/>
</dbReference>
<comment type="caution">
    <text evidence="6">The sequence shown here is derived from an EMBL/GenBank/DDBJ whole genome shotgun (WGS) entry which is preliminary data.</text>
</comment>
<dbReference type="PANTHER" id="PTHR47107:SF1">
    <property type="entry name" value="CERAMIDE-BINDING PROTEIN SVF1-RELATED"/>
    <property type="match status" value="1"/>
</dbReference>
<evidence type="ECO:0000259" key="5">
    <source>
        <dbReference type="Pfam" id="PF17187"/>
    </source>
</evidence>
<evidence type="ECO:0000313" key="6">
    <source>
        <dbReference type="EMBL" id="KAG2237244.1"/>
    </source>
</evidence>
<dbReference type="SUPFAM" id="SSF159245">
    <property type="entry name" value="AttH-like"/>
    <property type="match status" value="1"/>
</dbReference>
<dbReference type="Proteomes" id="UP000613177">
    <property type="component" value="Unassembled WGS sequence"/>
</dbReference>
<comment type="similarity">
    <text evidence="2">Belongs to the SVF1 family.</text>
</comment>
<dbReference type="InterPro" id="IPR033394">
    <property type="entry name" value="Svf1-like_C"/>
</dbReference>
<dbReference type="Pfam" id="PF17187">
    <property type="entry name" value="Svf1_C"/>
    <property type="match status" value="1"/>
</dbReference>
<dbReference type="InterPro" id="IPR051385">
    <property type="entry name" value="Ceramide-binding_SVF1"/>
</dbReference>
<dbReference type="GO" id="GO:0005737">
    <property type="term" value="C:cytoplasm"/>
    <property type="evidence" value="ECO:0007669"/>
    <property type="project" value="UniProtKB-SubCell"/>
</dbReference>